<keyword evidence="2" id="KW-1003">Cell membrane</keyword>
<dbReference type="EMBL" id="CP060731">
    <property type="protein sequence ID" value="QNN78213.1"/>
    <property type="molecule type" value="Genomic_DNA"/>
</dbReference>
<dbReference type="Proteomes" id="UP000515838">
    <property type="component" value="Chromosome"/>
</dbReference>
<dbReference type="GO" id="GO:0022857">
    <property type="term" value="F:transmembrane transporter activity"/>
    <property type="evidence" value="ECO:0007669"/>
    <property type="project" value="TreeGrafter"/>
</dbReference>
<protein>
    <submittedName>
        <fullName evidence="10">ABC transporter permease</fullName>
    </submittedName>
</protein>
<keyword evidence="4 7" id="KW-1133">Transmembrane helix</keyword>
<dbReference type="InterPro" id="IPR025857">
    <property type="entry name" value="MacB_PCD"/>
</dbReference>
<dbReference type="InterPro" id="IPR050250">
    <property type="entry name" value="Macrolide_Exporter_MacB"/>
</dbReference>
<dbReference type="InterPro" id="IPR003838">
    <property type="entry name" value="ABC3_permease_C"/>
</dbReference>
<evidence type="ECO:0000256" key="4">
    <source>
        <dbReference type="ARBA" id="ARBA00022989"/>
    </source>
</evidence>
<gene>
    <name evidence="10" type="ORF">IAE60_01870</name>
</gene>
<keyword evidence="3 7" id="KW-0812">Transmembrane</keyword>
<accession>A0A7G9TDN8</accession>
<dbReference type="PANTHER" id="PTHR30572">
    <property type="entry name" value="MEMBRANE COMPONENT OF TRANSPORTER-RELATED"/>
    <property type="match status" value="1"/>
</dbReference>
<dbReference type="GO" id="GO:0005886">
    <property type="term" value="C:plasma membrane"/>
    <property type="evidence" value="ECO:0007669"/>
    <property type="project" value="TreeGrafter"/>
</dbReference>
<evidence type="ECO:0000256" key="7">
    <source>
        <dbReference type="SAM" id="Phobius"/>
    </source>
</evidence>
<dbReference type="RefSeq" id="WP_187573645.1">
    <property type="nucleotide sequence ID" value="NZ_CP060731.1"/>
</dbReference>
<evidence type="ECO:0000313" key="10">
    <source>
        <dbReference type="EMBL" id="QNN78213.1"/>
    </source>
</evidence>
<comment type="similarity">
    <text evidence="6">Belongs to the ABC-4 integral membrane protein family.</text>
</comment>
<feature type="domain" description="ABC3 transporter permease C-terminal" evidence="8">
    <location>
        <begin position="286"/>
        <end position="389"/>
    </location>
</feature>
<keyword evidence="5 7" id="KW-0472">Membrane</keyword>
<feature type="transmembrane region" description="Helical" evidence="7">
    <location>
        <begin position="12"/>
        <end position="32"/>
    </location>
</feature>
<name>A0A7G9TDN8_PSEMX</name>
<evidence type="ECO:0000256" key="5">
    <source>
        <dbReference type="ARBA" id="ARBA00023136"/>
    </source>
</evidence>
<proteinExistence type="inferred from homology"/>
<evidence type="ECO:0000256" key="3">
    <source>
        <dbReference type="ARBA" id="ARBA00022692"/>
    </source>
</evidence>
<feature type="transmembrane region" description="Helical" evidence="7">
    <location>
        <begin position="274"/>
        <end position="295"/>
    </location>
</feature>
<evidence type="ECO:0000256" key="1">
    <source>
        <dbReference type="ARBA" id="ARBA00004651"/>
    </source>
</evidence>
<dbReference type="Pfam" id="PF02687">
    <property type="entry name" value="FtsX"/>
    <property type="match status" value="1"/>
</dbReference>
<dbReference type="AlphaFoldDB" id="A0A7G9TDN8"/>
<organism evidence="10 11">
    <name type="scientific">Pseudoxanthomonas mexicana</name>
    <dbReference type="NCBI Taxonomy" id="128785"/>
    <lineage>
        <taxon>Bacteria</taxon>
        <taxon>Pseudomonadati</taxon>
        <taxon>Pseudomonadota</taxon>
        <taxon>Gammaproteobacteria</taxon>
        <taxon>Lysobacterales</taxon>
        <taxon>Lysobacteraceae</taxon>
        <taxon>Pseudoxanthomonas</taxon>
    </lineage>
</organism>
<dbReference type="PANTHER" id="PTHR30572:SF4">
    <property type="entry name" value="ABC TRANSPORTER PERMEASE YTRF"/>
    <property type="match status" value="1"/>
</dbReference>
<dbReference type="Pfam" id="PF12704">
    <property type="entry name" value="MacB_PCD"/>
    <property type="match status" value="1"/>
</dbReference>
<evidence type="ECO:0000256" key="2">
    <source>
        <dbReference type="ARBA" id="ARBA00022475"/>
    </source>
</evidence>
<comment type="subcellular location">
    <subcellularLocation>
        <location evidence="1">Cell membrane</location>
        <topology evidence="1">Multi-pass membrane protein</topology>
    </subcellularLocation>
</comment>
<evidence type="ECO:0000256" key="6">
    <source>
        <dbReference type="ARBA" id="ARBA00038076"/>
    </source>
</evidence>
<feature type="domain" description="MacB-like periplasmic core" evidence="9">
    <location>
        <begin position="39"/>
        <end position="242"/>
    </location>
</feature>
<feature type="transmembrane region" description="Helical" evidence="7">
    <location>
        <begin position="328"/>
        <end position="347"/>
    </location>
</feature>
<evidence type="ECO:0000313" key="11">
    <source>
        <dbReference type="Proteomes" id="UP000515838"/>
    </source>
</evidence>
<sequence length="400" mass="42659">MSSFLLLGRHHAGIGWIALQLAIGVVLCLQAWQALVGLHVARTTPDGIDDTGLLLVPWMQMAPASDPGVADVLGRLRNVPGVLSATAANQAPYDATAWSVQVWTATHPATKHVVSVFLGDEDFASTLGMATSAGRHFMTDEFRDYRGDQTDLQAGTHSVVVSSALASRLYGRSDPLGRPLLMAPGARLRVVGVFERLPPPAGARDTGDLAVVLPVRMSRAADARFIVRHAADPEIVATRIRAALSTAHPSVVVAHPVDMAALREASLHAPRSRAWWWSGACIAWWLSTLGLLMLGGQRWVQEHARELSLRRAAGATGRQLARRLRLEYLGLACAAASVGLAGGQWLLPHLVRGSAPPSHGALVAAAAWAMLAVQLAAAWPAHLARRIPPHLVSRSPSVRL</sequence>
<evidence type="ECO:0000259" key="9">
    <source>
        <dbReference type="Pfam" id="PF12704"/>
    </source>
</evidence>
<reference evidence="10 11" key="1">
    <citation type="submission" date="2020-08" db="EMBL/GenBank/DDBJ databases">
        <title>Streptomycin Non-resistant strain, P. mexicana.</title>
        <authorList>
            <person name="Ganesh-Kumar S."/>
            <person name="Zhe T."/>
            <person name="Yu Z."/>
            <person name="Min Y."/>
        </authorList>
    </citation>
    <scope>NUCLEOTIDE SEQUENCE [LARGE SCALE GENOMIC DNA]</scope>
    <source>
        <strain evidence="10 11">GTZY2</strain>
    </source>
</reference>
<feature type="transmembrane region" description="Helical" evidence="7">
    <location>
        <begin position="359"/>
        <end position="379"/>
    </location>
</feature>
<dbReference type="GeneID" id="81469693"/>
<evidence type="ECO:0000259" key="8">
    <source>
        <dbReference type="Pfam" id="PF02687"/>
    </source>
</evidence>